<keyword evidence="3" id="KW-1185">Reference proteome</keyword>
<sequence length="93" mass="9713">MGAFQWACLVAAWAFTLVPGIAAVSRGWLLPWLRGRVPSPRLWGTGEITLGLGITTGMISSHWHSLASLVGTTAGLCLGLCGLGILAKAQRPS</sequence>
<reference evidence="2 3" key="1">
    <citation type="journal article" date="2019" name="Int. J. Syst. Evol. Microbiol.">
        <title>The Global Catalogue of Microorganisms (GCM) 10K type strain sequencing project: providing services to taxonomists for standard genome sequencing and annotation.</title>
        <authorList>
            <consortium name="The Broad Institute Genomics Platform"/>
            <consortium name="The Broad Institute Genome Sequencing Center for Infectious Disease"/>
            <person name="Wu L."/>
            <person name="Ma J."/>
        </authorList>
    </citation>
    <scope>NUCLEOTIDE SEQUENCE [LARGE SCALE GENOMIC DNA]</scope>
    <source>
        <strain evidence="2 3">JCM 13002</strain>
    </source>
</reference>
<feature type="transmembrane region" description="Helical" evidence="1">
    <location>
        <begin position="66"/>
        <end position="87"/>
    </location>
</feature>
<dbReference type="EMBL" id="BAAALD010000031">
    <property type="protein sequence ID" value="GAA1088623.1"/>
    <property type="molecule type" value="Genomic_DNA"/>
</dbReference>
<evidence type="ECO:0000313" key="2">
    <source>
        <dbReference type="EMBL" id="GAA1088623.1"/>
    </source>
</evidence>
<gene>
    <name evidence="2" type="ORF">GCM10009663_35290</name>
</gene>
<name>A0ABN1TIF2_9ACTN</name>
<protein>
    <submittedName>
        <fullName evidence="2">Uncharacterized protein</fullName>
    </submittedName>
</protein>
<keyword evidence="1" id="KW-1133">Transmembrane helix</keyword>
<evidence type="ECO:0000256" key="1">
    <source>
        <dbReference type="SAM" id="Phobius"/>
    </source>
</evidence>
<evidence type="ECO:0000313" key="3">
    <source>
        <dbReference type="Proteomes" id="UP001499987"/>
    </source>
</evidence>
<keyword evidence="1" id="KW-0812">Transmembrane</keyword>
<comment type="caution">
    <text evidence="2">The sequence shown here is derived from an EMBL/GenBank/DDBJ whole genome shotgun (WGS) entry which is preliminary data.</text>
</comment>
<organism evidence="2 3">
    <name type="scientific">Kitasatospora arboriphila</name>
    <dbReference type="NCBI Taxonomy" id="258052"/>
    <lineage>
        <taxon>Bacteria</taxon>
        <taxon>Bacillati</taxon>
        <taxon>Actinomycetota</taxon>
        <taxon>Actinomycetes</taxon>
        <taxon>Kitasatosporales</taxon>
        <taxon>Streptomycetaceae</taxon>
        <taxon>Kitasatospora</taxon>
    </lineage>
</organism>
<keyword evidence="1" id="KW-0472">Membrane</keyword>
<proteinExistence type="predicted"/>
<accession>A0ABN1TIF2</accession>
<dbReference type="Proteomes" id="UP001499987">
    <property type="component" value="Unassembled WGS sequence"/>
</dbReference>